<dbReference type="EMBL" id="JARVKM010000052">
    <property type="protein sequence ID" value="KAK9773260.1"/>
    <property type="molecule type" value="Genomic_DNA"/>
</dbReference>
<feature type="compositionally biased region" description="Basic and acidic residues" evidence="1">
    <location>
        <begin position="566"/>
        <end position="587"/>
    </location>
</feature>
<reference evidence="5 6" key="1">
    <citation type="submission" date="2024-02" db="EMBL/GenBank/DDBJ databases">
        <title>First draft genome assembly of two strains of Seiridium cardinale.</title>
        <authorList>
            <person name="Emiliani G."/>
            <person name="Scali E."/>
        </authorList>
    </citation>
    <scope>NUCLEOTIDE SEQUENCE [LARGE SCALE GENOMIC DNA]</scope>
    <source>
        <strain evidence="5 6">BM-138-000479</strain>
    </source>
</reference>
<feature type="region of interest" description="Disordered" evidence="1">
    <location>
        <begin position="391"/>
        <end position="416"/>
    </location>
</feature>
<feature type="region of interest" description="Disordered" evidence="1">
    <location>
        <begin position="563"/>
        <end position="587"/>
    </location>
</feature>
<evidence type="ECO:0000259" key="3">
    <source>
        <dbReference type="Pfam" id="PF18413"/>
    </source>
</evidence>
<proteinExistence type="predicted"/>
<evidence type="ECO:0000313" key="5">
    <source>
        <dbReference type="EMBL" id="KAK9773260.1"/>
    </source>
</evidence>
<feature type="domain" description="Tc toxin complex TcA C-terminal TcB-binding" evidence="2">
    <location>
        <begin position="2610"/>
        <end position="2901"/>
    </location>
</feature>
<sequence length="3058" mass="341815">MGSQLQWNKVLNSFLGDEDLARELAAAIGKDSDAVHCIQFFCSRANLSDSVIRRITLLLDISELVDGNLSLLFFILAQPEVKSLSTIARRFYTINSATTRSNISATDVETFRSKLFRKEPTGVIWGLLQRGTIRHNNDDIQKQAISFFERAVAVNFNIGLTSLPLRVAEDEAARFLPDEERKPLLQFLETLQRLHVLVSDANDIQLLIHAGFFSAHDIASTSDYLDTAVSKGLSRSAAIGVFRRAIAIEQRNEQRWVDYIKSRTNIPVLALEGGDVSADSASDRVNLSTLFNEMNQVQVDQYTSVLSPAAYLVDLLEFLRYSLIDQESSDGKPLTTINTTPTSTTLLDEIIRRRPDIKHLELSKPNTVNSLRYSDLAIEIMESYIASTLPANKQDKAQKPTAFNERTSNADNTPQSPFINTNWDIYESPLAMSQQNFPMKHFPFNLAFHTIKELAESSGTYRPTISDLFQDRSACRQSLALTDSSLAFALVDEACNRRSAADHLGLDQNDFVAITKEGFMSFEFMRAKKDQKTVLLRSSYDSMIGLRSVGEYWGFSNDDDVVAENGGRKPAKDTETPSHSDDGEPRANLKMLGEIPGTKGLNNMSELLLKAGISFQDLLAILETEFMAKTLVISVQNDAGYYTEDYNKMRLQVSPQAEEDMKISFEDCLGRLHSFLRLWHRLDWSIWDTDAAIVTVEASRLSGSPSSFLPSIQPETIEDLAAIKQVNTITSIPVRELLPLWGDFRVEGPECYYQKVFMRPSLLAKYPGFHTNAFKAASSDDNEEEEEDSDGDSGEESDEDERVESIVKPHQTVAYYVTPLMGILGLRLSDAPALFQASQVKATERWTLKAVSALYRANLFSKVLGVPLSRYSLWLEADPATGLALSGPRATCAILQRWQDLHKNGSSSEWLIDILRPKCEDNNLPLTDAIKATAGLISAFSQAEQKYQAYSCSSKDGSNDVEMFTKDRLLEMMTLLFSAQFAQQLSALTEGSAAFTSPFLAITKKSIPDNLKGKILSGSNGIASRCLLTAGDRDALTALDSGNLHWAKAVASLFSQSESLRVQLASLCEDKSAPPSFLFETTSDSALTDAAFELEICARRKQLILLAIPKLMDREMALTTNDFVRTHFPALGLGLAASLVSSLDLSRFPISTQGKEWIKKISHGVNLPEVLHGMNKAVVQSSKEHFTGFYLATETADHVLTAAKELTLDGTKLEANKPTTFSLVQGQSYVLKFQGAPGTDAVTISTPATTLQTEFSSSLISPATVKAFTHVFDALRRGSSIIQKFDLSANETGTLIKTGVNVSQPDWQDIDAINCYCELKSFLNSKRLPTFLLGVQELSGDGVRPLEPDRMLLIISSITGWSLAPVKHLIISKLKLQRWTKPTELKTLFRFLLVTKQIVSVYESLGLPRDVLDSWVGIHLPHDTASEYVAAKTMISHMMLRNDARVMTACENLIMKKKDALINFLLSHKDMKDRKIFDANGLFEYFLVDVQMGPEQQTSRIQQAVSTIQLYVQRCLLGLEVKNRLRPNSIDRKKWQWMQKFTLWQANRRVFLFPENWIEPSLRDDKSEAFKAIEAAVLQSNLSKDKIAEIIQQYVYNTHEVADLDIQSYFWEKSDQFRGTYHFFARTRTAPYGYFYRPLKVTGVNVNTPVYNWLPWSKLEIDIPTYEVDWDGNTLASAGSYLVPSTYKGRLFLFMPQIMLKTQPRNKNGGDKTMWQLAKEAKVSDMGTQSYWEVKMGWSECRNGSWSTKLVSSSALDVDGINTPSFMQRAANTTNTDAIIASINATSTDIKTLPGISSLRFWVRARETKDYDAKGNIVTDEDIDDEILVIQVYRWVRSNDTKDDSKQYRLQTLGRFEMRGSQMVAIRDVQTEESALKLTSPTYFNKLHMSTTDSTWAELEMKLEDFKEANATAQADSISDTKLLLALAPPIKQDNQKLVWTLSYNESQCAGASGLVVERMTGSRVQTYFGATKRGIDGSIVDTSRRAKDTQRLAYDASQGLMEVAATTTDMEEIFSVLTKVSPRYMSLAFGGRDFGTYSELASPYSLYNWELGFHAIWLFVERLLSTQQFELGLEVAHMVFDPWSQGRKAISSQGKGATKKTIETKSPAEVEASTSSPELTVGTSDVNLTANTTSSALAECWRFPPFKSSKVRLAGSMGRVVKLLKAGRGKDDLVDEWLSNPFNAHSLARGRPALYMRRFVMKYIELLIASGDELFRQESMESIPLALQRYVQASHLFGPTPQALPSPVKATVRTYAQLFNSVNDFSSAAVDLELTFPFFANTLLSTQSAAVVNEAPRYSAVLGMVQSSCFTVPANPELALLRERIDDRLYKIRNSLDINGNKRRLPLFDPPIDPSQLVKAAASGISASSFAGGIDGPMPNYRFLFLLQKAFEMCGELKTQSEAYLSIKEKKDAEKLSVLRTSQEASTQLLTMSIKEMQREDAQKSIEILAETRESHVMRLKYYLALIGESESKVPDGKTQWQDLQQAIGTPTKDELAMSPEEALEWQKTEEATALKNIASALDRSSSILMALPNLSTNVQPMGMGASMKFDASNIAHGMQLISSAIQTESSSRSDDASRASRKGQLIRQLQERRLSANVTARDIKNVDRQLEAQKIKLDICSREIELHKKQIADTAETLEYMKTKYTNESLYSWMDASMHSLLYQTYTLAMDLAQSAEKAFLFERGPTAANERFLSNSTWDSGRNGAFAAQNLYLGLKRIESAFHKRKSHDFELTKDISLRQLDPWALLQLQATGDVKFSLPETLFDMDFPGHYCRRIKSISLTIPCVHGPYTSVACTLRLLSHCYRLRRSAGSGTPYYPDAAELDTDSRYRTDHIPISSVAASTANQDTGTFEASFSGDRYGPFEGAGVISSWALGLPKLRQFDYRTISDVILQVKYTSLDGGAGWADEAFKAVDNFQGSLADNMYVTPFELSSGMMSRFLAESNETTIELRNISNQLPFWTRSKAAFKQAWVVAPKESKLSTTTTLNEQPVQESSRKVGDMRVFETSPGNYEWVNLKVVLSGITPKDIQDQSIWILVGYTLFITQHIQWSGERII</sequence>
<feature type="region of interest" description="Disordered" evidence="1">
    <location>
        <begin position="775"/>
        <end position="804"/>
    </location>
</feature>
<evidence type="ECO:0000259" key="4">
    <source>
        <dbReference type="Pfam" id="PF20220"/>
    </source>
</evidence>
<dbReference type="Pfam" id="PF18276">
    <property type="entry name" value="TcA_TcB_BD"/>
    <property type="match status" value="1"/>
</dbReference>
<dbReference type="Pfam" id="PF18413">
    <property type="entry name" value="Neuraminidase"/>
    <property type="match status" value="1"/>
</dbReference>
<feature type="compositionally biased region" description="Acidic residues" evidence="1">
    <location>
        <begin position="780"/>
        <end position="802"/>
    </location>
</feature>
<dbReference type="Proteomes" id="UP001465668">
    <property type="component" value="Unassembled WGS sequence"/>
</dbReference>
<evidence type="ECO:0000256" key="1">
    <source>
        <dbReference type="SAM" id="MobiDB-lite"/>
    </source>
</evidence>
<evidence type="ECO:0000313" key="6">
    <source>
        <dbReference type="Proteomes" id="UP001465668"/>
    </source>
</evidence>
<dbReference type="InterPro" id="IPR041079">
    <property type="entry name" value="Neuraminidase-like"/>
</dbReference>
<dbReference type="InterPro" id="IPR046839">
    <property type="entry name" value="ABC_toxin_N"/>
</dbReference>
<protein>
    <submittedName>
        <fullName evidence="5">Uncharacterized protein</fullName>
    </submittedName>
</protein>
<evidence type="ECO:0000259" key="2">
    <source>
        <dbReference type="Pfam" id="PF18276"/>
    </source>
</evidence>
<feature type="domain" description="Neuraminidase-like" evidence="3">
    <location>
        <begin position="1604"/>
        <end position="1773"/>
    </location>
</feature>
<feature type="region of interest" description="Disordered" evidence="1">
    <location>
        <begin position="2093"/>
        <end position="2118"/>
    </location>
</feature>
<gene>
    <name evidence="5" type="ORF">SCAR479_09989</name>
</gene>
<accession>A0ABR2XHW4</accession>
<organism evidence="5 6">
    <name type="scientific">Seiridium cardinale</name>
    <dbReference type="NCBI Taxonomy" id="138064"/>
    <lineage>
        <taxon>Eukaryota</taxon>
        <taxon>Fungi</taxon>
        <taxon>Dikarya</taxon>
        <taxon>Ascomycota</taxon>
        <taxon>Pezizomycotina</taxon>
        <taxon>Sordariomycetes</taxon>
        <taxon>Xylariomycetidae</taxon>
        <taxon>Amphisphaeriales</taxon>
        <taxon>Sporocadaceae</taxon>
        <taxon>Seiridium</taxon>
    </lineage>
</organism>
<dbReference type="Pfam" id="PF20220">
    <property type="entry name" value="ABC_toxin_N"/>
    <property type="match status" value="1"/>
</dbReference>
<feature type="domain" description="ABC toxin N-terminal" evidence="4">
    <location>
        <begin position="1453"/>
        <end position="1574"/>
    </location>
</feature>
<dbReference type="InterPro" id="IPR040840">
    <property type="entry name" value="TcA_TcB_BD"/>
</dbReference>
<feature type="compositionally biased region" description="Polar residues" evidence="1">
    <location>
        <begin position="404"/>
        <end position="416"/>
    </location>
</feature>
<comment type="caution">
    <text evidence="5">The sequence shown here is derived from an EMBL/GenBank/DDBJ whole genome shotgun (WGS) entry which is preliminary data.</text>
</comment>
<keyword evidence="6" id="KW-1185">Reference proteome</keyword>
<name>A0ABR2XHW4_9PEZI</name>